<comment type="caution">
    <text evidence="1">The sequence shown here is derived from an EMBL/GenBank/DDBJ whole genome shotgun (WGS) entry which is preliminary data.</text>
</comment>
<reference evidence="1" key="1">
    <citation type="journal article" date="2014" name="Front. Microbiol.">
        <title>High frequency of phylogenetically diverse reductive dehalogenase-homologous genes in deep subseafloor sedimentary metagenomes.</title>
        <authorList>
            <person name="Kawai M."/>
            <person name="Futagami T."/>
            <person name="Toyoda A."/>
            <person name="Takaki Y."/>
            <person name="Nishi S."/>
            <person name="Hori S."/>
            <person name="Arai W."/>
            <person name="Tsubouchi T."/>
            <person name="Morono Y."/>
            <person name="Uchiyama I."/>
            <person name="Ito T."/>
            <person name="Fujiyama A."/>
            <person name="Inagaki F."/>
            <person name="Takami H."/>
        </authorList>
    </citation>
    <scope>NUCLEOTIDE SEQUENCE</scope>
    <source>
        <strain evidence="1">Expedition CK06-06</strain>
    </source>
</reference>
<dbReference type="AlphaFoldDB" id="X0YYU7"/>
<dbReference type="Pfam" id="PF22091">
    <property type="entry name" value="DUF6941"/>
    <property type="match status" value="1"/>
</dbReference>
<proteinExistence type="predicted"/>
<name>X0YYU7_9ZZZZ</name>
<organism evidence="1">
    <name type="scientific">marine sediment metagenome</name>
    <dbReference type="NCBI Taxonomy" id="412755"/>
    <lineage>
        <taxon>unclassified sequences</taxon>
        <taxon>metagenomes</taxon>
        <taxon>ecological metagenomes</taxon>
    </lineage>
</organism>
<protein>
    <recommendedName>
        <fullName evidence="2">Wzt C-terminal domain-containing protein</fullName>
    </recommendedName>
</protein>
<evidence type="ECO:0000313" key="1">
    <source>
        <dbReference type="EMBL" id="GAG41656.1"/>
    </source>
</evidence>
<dbReference type="InterPro" id="IPR054221">
    <property type="entry name" value="DUF6941"/>
</dbReference>
<evidence type="ECO:0008006" key="2">
    <source>
        <dbReference type="Google" id="ProtNLM"/>
    </source>
</evidence>
<sequence>FRLNIENYLSIWSVEMTTQIRNPFERGPYVQLALFCERVLREADGVLSLIRIVDIITHPEHGPNPPEEMPEFHYPLNLVITLKSGTARGRHNITITPEQPSGESLNPITLSVNMEGENKGINVHSRIDIPYRLEGLYWFSVMFDNHVITRLPFEVRYSRVVTGPPSQGS</sequence>
<feature type="non-terminal residue" evidence="1">
    <location>
        <position position="1"/>
    </location>
</feature>
<dbReference type="EMBL" id="BARS01042444">
    <property type="protein sequence ID" value="GAG41656.1"/>
    <property type="molecule type" value="Genomic_DNA"/>
</dbReference>
<gene>
    <name evidence="1" type="ORF">S01H1_64399</name>
</gene>
<accession>X0YYU7</accession>